<evidence type="ECO:0000256" key="6">
    <source>
        <dbReference type="SAM" id="Phobius"/>
    </source>
</evidence>
<comment type="subcellular location">
    <subcellularLocation>
        <location evidence="1">Membrane</location>
        <topology evidence="1">Multi-pass membrane protein</topology>
    </subcellularLocation>
</comment>
<feature type="non-terminal residue" evidence="8">
    <location>
        <position position="301"/>
    </location>
</feature>
<dbReference type="Pfam" id="PF20684">
    <property type="entry name" value="Fung_rhodopsin"/>
    <property type="match status" value="1"/>
</dbReference>
<keyword evidence="9" id="KW-1185">Reference proteome</keyword>
<keyword evidence="2 6" id="KW-0812">Transmembrane</keyword>
<feature type="transmembrane region" description="Helical" evidence="6">
    <location>
        <begin position="207"/>
        <end position="229"/>
    </location>
</feature>
<feature type="non-terminal residue" evidence="8">
    <location>
        <position position="1"/>
    </location>
</feature>
<evidence type="ECO:0000259" key="7">
    <source>
        <dbReference type="Pfam" id="PF20684"/>
    </source>
</evidence>
<feature type="transmembrane region" description="Helical" evidence="6">
    <location>
        <begin position="6"/>
        <end position="26"/>
    </location>
</feature>
<keyword evidence="4 6" id="KW-0472">Membrane</keyword>
<organism evidence="8 9">
    <name type="scientific">Melanomma pulvis-pyrius CBS 109.77</name>
    <dbReference type="NCBI Taxonomy" id="1314802"/>
    <lineage>
        <taxon>Eukaryota</taxon>
        <taxon>Fungi</taxon>
        <taxon>Dikarya</taxon>
        <taxon>Ascomycota</taxon>
        <taxon>Pezizomycotina</taxon>
        <taxon>Dothideomycetes</taxon>
        <taxon>Pleosporomycetidae</taxon>
        <taxon>Pleosporales</taxon>
        <taxon>Melanommataceae</taxon>
        <taxon>Melanomma</taxon>
    </lineage>
</organism>
<comment type="similarity">
    <text evidence="5">Belongs to the SAT4 family.</text>
</comment>
<evidence type="ECO:0000256" key="4">
    <source>
        <dbReference type="ARBA" id="ARBA00023136"/>
    </source>
</evidence>
<feature type="transmembrane region" description="Helical" evidence="6">
    <location>
        <begin position="94"/>
        <end position="112"/>
    </location>
</feature>
<evidence type="ECO:0000313" key="8">
    <source>
        <dbReference type="EMBL" id="KAF2799679.1"/>
    </source>
</evidence>
<keyword evidence="3 6" id="KW-1133">Transmembrane helix</keyword>
<reference evidence="8" key="1">
    <citation type="journal article" date="2020" name="Stud. Mycol.">
        <title>101 Dothideomycetes genomes: a test case for predicting lifestyles and emergence of pathogens.</title>
        <authorList>
            <person name="Haridas S."/>
            <person name="Albert R."/>
            <person name="Binder M."/>
            <person name="Bloem J."/>
            <person name="Labutti K."/>
            <person name="Salamov A."/>
            <person name="Andreopoulos B."/>
            <person name="Baker S."/>
            <person name="Barry K."/>
            <person name="Bills G."/>
            <person name="Bluhm B."/>
            <person name="Cannon C."/>
            <person name="Castanera R."/>
            <person name="Culley D."/>
            <person name="Daum C."/>
            <person name="Ezra D."/>
            <person name="Gonzalez J."/>
            <person name="Henrissat B."/>
            <person name="Kuo A."/>
            <person name="Liang C."/>
            <person name="Lipzen A."/>
            <person name="Lutzoni F."/>
            <person name="Magnuson J."/>
            <person name="Mondo S."/>
            <person name="Nolan M."/>
            <person name="Ohm R."/>
            <person name="Pangilinan J."/>
            <person name="Park H.-J."/>
            <person name="Ramirez L."/>
            <person name="Alfaro M."/>
            <person name="Sun H."/>
            <person name="Tritt A."/>
            <person name="Yoshinaga Y."/>
            <person name="Zwiers L.-H."/>
            <person name="Turgeon B."/>
            <person name="Goodwin S."/>
            <person name="Spatafora J."/>
            <person name="Crous P."/>
            <person name="Grigoriev I."/>
        </authorList>
    </citation>
    <scope>NUCLEOTIDE SEQUENCE</scope>
    <source>
        <strain evidence="8">CBS 109.77</strain>
    </source>
</reference>
<dbReference type="GO" id="GO:0016020">
    <property type="term" value="C:membrane"/>
    <property type="evidence" value="ECO:0007669"/>
    <property type="project" value="UniProtKB-SubCell"/>
</dbReference>
<evidence type="ECO:0000256" key="2">
    <source>
        <dbReference type="ARBA" id="ARBA00022692"/>
    </source>
</evidence>
<accession>A0A6A6XTE3</accession>
<sequence>PAATPIIIATLFPTLAIVIVAGRFWARCVKKIAYKPDDWMVLVALIACVGNAITLIIAATDGELGRKQPLDPKGNPYPNPALETFQKSLYANQITSQIAITLSRTAVLLLYTRIFFAQTNFIFVSKCIQITNALWGIAFLFVYIFQCWPIESQWKKTYGTRKHCVDPGTTLWCGIAVSSLAIDVAILILPLPYVVRLRLPRKEKLGVVGIFMMGGLVLAAAIGKTWNFFEVGNIIQRDHQITYNESTLMYWSVPESCLAVVCACLPTLRGALADLSLREVMKSVRTSLYRTSSGTQDTQKS</sequence>
<evidence type="ECO:0000313" key="9">
    <source>
        <dbReference type="Proteomes" id="UP000799757"/>
    </source>
</evidence>
<name>A0A6A6XTE3_9PLEO</name>
<feature type="transmembrane region" description="Helical" evidence="6">
    <location>
        <begin position="38"/>
        <end position="59"/>
    </location>
</feature>
<dbReference type="EMBL" id="MU001760">
    <property type="protein sequence ID" value="KAF2799679.1"/>
    <property type="molecule type" value="Genomic_DNA"/>
</dbReference>
<gene>
    <name evidence="8" type="ORF">K505DRAFT_222195</name>
</gene>
<protein>
    <recommendedName>
        <fullName evidence="7">Rhodopsin domain-containing protein</fullName>
    </recommendedName>
</protein>
<feature type="transmembrane region" description="Helical" evidence="6">
    <location>
        <begin position="133"/>
        <end position="151"/>
    </location>
</feature>
<evidence type="ECO:0000256" key="3">
    <source>
        <dbReference type="ARBA" id="ARBA00022989"/>
    </source>
</evidence>
<evidence type="ECO:0000256" key="5">
    <source>
        <dbReference type="ARBA" id="ARBA00038359"/>
    </source>
</evidence>
<dbReference type="InterPro" id="IPR052337">
    <property type="entry name" value="SAT4-like"/>
</dbReference>
<evidence type="ECO:0000256" key="1">
    <source>
        <dbReference type="ARBA" id="ARBA00004141"/>
    </source>
</evidence>
<dbReference type="Proteomes" id="UP000799757">
    <property type="component" value="Unassembled WGS sequence"/>
</dbReference>
<feature type="transmembrane region" description="Helical" evidence="6">
    <location>
        <begin position="171"/>
        <end position="195"/>
    </location>
</feature>
<proteinExistence type="inferred from homology"/>
<feature type="domain" description="Rhodopsin" evidence="7">
    <location>
        <begin position="23"/>
        <end position="272"/>
    </location>
</feature>
<dbReference type="PANTHER" id="PTHR33048:SF134">
    <property type="entry name" value="INTEGRAL MEMBRANE PROTEIN"/>
    <property type="match status" value="1"/>
</dbReference>
<dbReference type="PANTHER" id="PTHR33048">
    <property type="entry name" value="PTH11-LIKE INTEGRAL MEMBRANE PROTEIN (AFU_ORTHOLOGUE AFUA_5G11245)"/>
    <property type="match status" value="1"/>
</dbReference>
<dbReference type="InterPro" id="IPR049326">
    <property type="entry name" value="Rhodopsin_dom_fungi"/>
</dbReference>
<dbReference type="OrthoDB" id="5391602at2759"/>
<dbReference type="AlphaFoldDB" id="A0A6A6XTE3"/>